<protein>
    <submittedName>
        <fullName evidence="2">Uncharacterized protein</fullName>
    </submittedName>
</protein>
<reference evidence="3" key="1">
    <citation type="journal article" date="2019" name="Int. J. Syst. Evol. Microbiol.">
        <title>The Global Catalogue of Microorganisms (GCM) 10K type strain sequencing project: providing services to taxonomists for standard genome sequencing and annotation.</title>
        <authorList>
            <consortium name="The Broad Institute Genomics Platform"/>
            <consortium name="The Broad Institute Genome Sequencing Center for Infectious Disease"/>
            <person name="Wu L."/>
            <person name="Ma J."/>
        </authorList>
    </citation>
    <scope>NUCLEOTIDE SEQUENCE [LARGE SCALE GENOMIC DNA]</scope>
    <source>
        <strain evidence="3">JCM 9373</strain>
    </source>
</reference>
<comment type="caution">
    <text evidence="2">The sequence shown here is derived from an EMBL/GenBank/DDBJ whole genome shotgun (WGS) entry which is preliminary data.</text>
</comment>
<dbReference type="Proteomes" id="UP001500320">
    <property type="component" value="Unassembled WGS sequence"/>
</dbReference>
<gene>
    <name evidence="2" type="ORF">GCM10010466_37790</name>
</gene>
<evidence type="ECO:0000256" key="1">
    <source>
        <dbReference type="SAM" id="MobiDB-lite"/>
    </source>
</evidence>
<accession>A0ABP6NBZ0</accession>
<proteinExistence type="predicted"/>
<keyword evidence="3" id="KW-1185">Reference proteome</keyword>
<feature type="region of interest" description="Disordered" evidence="1">
    <location>
        <begin position="82"/>
        <end position="101"/>
    </location>
</feature>
<evidence type="ECO:0000313" key="2">
    <source>
        <dbReference type="EMBL" id="GAA3143248.1"/>
    </source>
</evidence>
<evidence type="ECO:0000313" key="3">
    <source>
        <dbReference type="Proteomes" id="UP001500320"/>
    </source>
</evidence>
<organism evidence="2 3">
    <name type="scientific">Planomonospora alba</name>
    <dbReference type="NCBI Taxonomy" id="161354"/>
    <lineage>
        <taxon>Bacteria</taxon>
        <taxon>Bacillati</taxon>
        <taxon>Actinomycetota</taxon>
        <taxon>Actinomycetes</taxon>
        <taxon>Streptosporangiales</taxon>
        <taxon>Streptosporangiaceae</taxon>
        <taxon>Planomonospora</taxon>
    </lineage>
</organism>
<name>A0ABP6NBZ0_9ACTN</name>
<sequence length="101" mass="10840">MAGRGNGSWQITSLHVEGNGSATCRTYPARTPIFEVAADRATVTVTIPADRLDAAAVMFARELAQAAHCFAVEIERRWRGLPSSGPRARHPYGNAVACDKS</sequence>
<dbReference type="EMBL" id="BAAAUT010000029">
    <property type="protein sequence ID" value="GAA3143248.1"/>
    <property type="molecule type" value="Genomic_DNA"/>
</dbReference>